<organism evidence="1 2">
    <name type="scientific">Glycomyces albidus</name>
    <dbReference type="NCBI Taxonomy" id="2656774"/>
    <lineage>
        <taxon>Bacteria</taxon>
        <taxon>Bacillati</taxon>
        <taxon>Actinomycetota</taxon>
        <taxon>Actinomycetes</taxon>
        <taxon>Glycomycetales</taxon>
        <taxon>Glycomycetaceae</taxon>
        <taxon>Glycomyces</taxon>
    </lineage>
</organism>
<evidence type="ECO:0000313" key="2">
    <source>
        <dbReference type="Proteomes" id="UP000477750"/>
    </source>
</evidence>
<name>A0A6L5G993_9ACTN</name>
<dbReference type="InterPro" id="IPR004401">
    <property type="entry name" value="YbaB/EbfC"/>
</dbReference>
<evidence type="ECO:0000313" key="1">
    <source>
        <dbReference type="EMBL" id="MQM26153.1"/>
    </source>
</evidence>
<proteinExistence type="predicted"/>
<dbReference type="GO" id="GO:0003677">
    <property type="term" value="F:DNA binding"/>
    <property type="evidence" value="ECO:0007669"/>
    <property type="project" value="InterPro"/>
</dbReference>
<sequence>MNETPDNEPTQPGDHQVPDFDFAAFMSGFRNQMAQLDEHARPVRRLIEATSIRVESEGSEVALTVTVGGDLVGIEFLSAAEDLAPVDLAEAIMTTYERAKQTARERSPEVLGRFLDHQARTMAQAEDLLRQAQARRAGSDGETPPES</sequence>
<dbReference type="Pfam" id="PF02575">
    <property type="entry name" value="YbaB_DNA_bd"/>
    <property type="match status" value="1"/>
</dbReference>
<dbReference type="Gene3D" id="3.30.1310.10">
    <property type="entry name" value="Nucleoid-associated protein YbaB-like domain"/>
    <property type="match status" value="1"/>
</dbReference>
<gene>
    <name evidence="1" type="ORF">GFD30_11305</name>
</gene>
<comment type="caution">
    <text evidence="1">The sequence shown here is derived from an EMBL/GenBank/DDBJ whole genome shotgun (WGS) entry which is preliminary data.</text>
</comment>
<dbReference type="RefSeq" id="WP_153025320.1">
    <property type="nucleotide sequence ID" value="NZ_WIAO01000011.1"/>
</dbReference>
<keyword evidence="2" id="KW-1185">Reference proteome</keyword>
<evidence type="ECO:0008006" key="3">
    <source>
        <dbReference type="Google" id="ProtNLM"/>
    </source>
</evidence>
<dbReference type="InterPro" id="IPR036894">
    <property type="entry name" value="YbaB-like_sf"/>
</dbReference>
<reference evidence="1 2" key="1">
    <citation type="submission" date="2019-10" db="EMBL/GenBank/DDBJ databases">
        <title>Glycomyces albidus sp. nov., a novel actinomycete isolated from rhizosphere soil of wheat (Triticum aestivum L.).</title>
        <authorList>
            <person name="Qian L."/>
        </authorList>
    </citation>
    <scope>NUCLEOTIDE SEQUENCE [LARGE SCALE GENOMIC DNA]</scope>
    <source>
        <strain evidence="1 2">NEAU-7082</strain>
    </source>
</reference>
<protein>
    <recommendedName>
        <fullName evidence="3">YbaB/EbfC family DNA-binding protein</fullName>
    </recommendedName>
</protein>
<accession>A0A6L5G993</accession>
<dbReference type="Proteomes" id="UP000477750">
    <property type="component" value="Unassembled WGS sequence"/>
</dbReference>
<dbReference type="EMBL" id="WIAO01000011">
    <property type="protein sequence ID" value="MQM26153.1"/>
    <property type="molecule type" value="Genomic_DNA"/>
</dbReference>
<dbReference type="AlphaFoldDB" id="A0A6L5G993"/>